<keyword evidence="6 10" id="KW-0274">FAD</keyword>
<evidence type="ECO:0000313" key="12">
    <source>
        <dbReference type="EMBL" id="QNO55431.1"/>
    </source>
</evidence>
<dbReference type="InterPro" id="IPR036188">
    <property type="entry name" value="FAD/NAD-bd_sf"/>
</dbReference>
<name>A0A7G9Z597_9EURY</name>
<evidence type="ECO:0000256" key="7">
    <source>
        <dbReference type="ARBA" id="ARBA00023002"/>
    </source>
</evidence>
<keyword evidence="9 10" id="KW-0411">Iron-sulfur</keyword>
<comment type="subunit">
    <text evidence="10">The ferredoxin:CoB-CoM heterodisulfide reductase is composed of three subunits; HdrA, HdrB and HdrC.</text>
</comment>
<feature type="domain" description="4Fe-4S ferredoxin-type" evidence="11">
    <location>
        <begin position="646"/>
        <end position="675"/>
    </location>
</feature>
<feature type="domain" description="4Fe-4S ferredoxin-type" evidence="11">
    <location>
        <begin position="247"/>
        <end position="276"/>
    </location>
</feature>
<evidence type="ECO:0000256" key="10">
    <source>
        <dbReference type="RuleBase" id="RU366072"/>
    </source>
</evidence>
<dbReference type="UniPathway" id="UPA00647">
    <property type="reaction ID" value="UER00700"/>
</dbReference>
<evidence type="ECO:0000256" key="3">
    <source>
        <dbReference type="ARBA" id="ARBA00022485"/>
    </source>
</evidence>
<evidence type="ECO:0000256" key="4">
    <source>
        <dbReference type="ARBA" id="ARBA00022630"/>
    </source>
</evidence>
<dbReference type="Pfam" id="PF12838">
    <property type="entry name" value="Fer4_7"/>
    <property type="match status" value="1"/>
</dbReference>
<protein>
    <recommendedName>
        <fullName evidence="10">CoB--CoM heterodisulfide reductase iron-sulfur subunit A</fullName>
        <ecNumber evidence="10">1.8.-.-</ecNumber>
    </recommendedName>
</protein>
<dbReference type="InterPro" id="IPR039650">
    <property type="entry name" value="HdrA-like"/>
</dbReference>
<dbReference type="PROSITE" id="PS00198">
    <property type="entry name" value="4FE4S_FER_1"/>
    <property type="match status" value="2"/>
</dbReference>
<dbReference type="SUPFAM" id="SSF54862">
    <property type="entry name" value="4Fe-4S ferredoxins"/>
    <property type="match status" value="1"/>
</dbReference>
<keyword evidence="8 10" id="KW-0408">Iron</keyword>
<keyword evidence="7 10" id="KW-0560">Oxidoreductase</keyword>
<comment type="pathway">
    <text evidence="10">Cofactor metabolism; coenzyme M-coenzyme B heterodisulfide reduction; coenzyme B and coenzyme M from coenzyme M-coenzyme B heterodisulfide: step 1/1.</text>
</comment>
<dbReference type="EC" id="1.8.-.-" evidence="10"/>
<dbReference type="Pfam" id="PF13450">
    <property type="entry name" value="NAD_binding_8"/>
    <property type="match status" value="1"/>
</dbReference>
<comment type="similarity">
    <text evidence="2 10">Belongs to the HdrA family.</text>
</comment>
<evidence type="ECO:0000256" key="6">
    <source>
        <dbReference type="ARBA" id="ARBA00022827"/>
    </source>
</evidence>
<evidence type="ECO:0000256" key="2">
    <source>
        <dbReference type="ARBA" id="ARBA00006561"/>
    </source>
</evidence>
<organism evidence="12">
    <name type="scientific">Candidatus Methanophaga sp. ANME-1 ERB7</name>
    <dbReference type="NCBI Taxonomy" id="2759913"/>
    <lineage>
        <taxon>Archaea</taxon>
        <taxon>Methanobacteriati</taxon>
        <taxon>Methanobacteriota</taxon>
        <taxon>Stenosarchaea group</taxon>
        <taxon>Methanomicrobia</taxon>
        <taxon>Candidatus Methanophagales</taxon>
        <taxon>Candidatus Methanophagaceae</taxon>
        <taxon>Candidatus Methanophaga</taxon>
    </lineage>
</organism>
<sequence length="693" mass="75784">MAMEEKEEPKEEEPRIGVYVCHCGINIAQTVDVEKVRDYAATLPNVVLARNYIYMCSDPGQGLIKEDIKAGKVNRVIVASCSPRMHEPTFRKTCVAAGLNPYYFEQANIREQCSWTSDDKEANTSKAVDLVKSAVARTNLLESLEYPKEVDIVPETLIIGAGITGMYAALDIADGGYKVHLVDRNPYVGGHMAQLDKTFPTLDCSACIITPRMVDVGSHPNIDLMTYSELAEVGGYIGNFDVKIKRKARFVDEKLCTGCDLCAQACRLHNKFPNEFDEGLGMRSPIYIAFPYAVPAVYTIDKDQCLMQTKGKCGKATLESTREGIKKTGRGEEVSKNEVPPCVAACGPNCINHDAKDEIEELKVGTIIVATGYDIIDPKVSAEYKYGVYPNILTGMEFERYSSASGPTLGKMEINGKVPKDAVFISCVGSRNKQTGYEYCSRVCCMYLAKQAHLLMEKVPDCNVSVLYQDVRAFGKGFEEFYDRVHKEGVQYRRGLPGEIYKKPGSDRVVVRGEDTMLGEPYELEADLVVLGVGLRPSDGVEEMVKLTKLSQSADKFFLEAHPKLRPIDTAIDGMFIAGCAQGPKDIPDSVAQGKAASSASLMYLASGKGEIEAAISEIDEDICTGCRQCEEVCPYGTLSLDEEKNVMTVNEAICKGCGACAATCPSGAASMKHYRDLQVYAQIGALTEGLTN</sequence>
<dbReference type="Gene3D" id="3.40.50.720">
    <property type="entry name" value="NAD(P)-binding Rossmann-like Domain"/>
    <property type="match status" value="1"/>
</dbReference>
<dbReference type="SUPFAM" id="SSF51905">
    <property type="entry name" value="FAD/NAD(P)-binding domain"/>
    <property type="match status" value="1"/>
</dbReference>
<dbReference type="EMBL" id="MT631614">
    <property type="protein sequence ID" value="QNO55431.1"/>
    <property type="molecule type" value="Genomic_DNA"/>
</dbReference>
<dbReference type="PANTHER" id="PTHR43498:SF1">
    <property type="entry name" value="COB--COM HETERODISULFIDE REDUCTASE IRON-SULFUR SUBUNIT A"/>
    <property type="match status" value="1"/>
</dbReference>
<dbReference type="Gene3D" id="3.30.70.20">
    <property type="match status" value="2"/>
</dbReference>
<keyword evidence="4 10" id="KW-0285">Flavoprotein</keyword>
<gene>
    <name evidence="12" type="primary">hdrA</name>
    <name evidence="12" type="ORF">OLPFPJCK_00017</name>
</gene>
<dbReference type="GO" id="GO:0051539">
    <property type="term" value="F:4 iron, 4 sulfur cluster binding"/>
    <property type="evidence" value="ECO:0007669"/>
    <property type="project" value="UniProtKB-UniRule"/>
</dbReference>
<dbReference type="AlphaFoldDB" id="A0A7G9Z597"/>
<dbReference type="GO" id="GO:0016491">
    <property type="term" value="F:oxidoreductase activity"/>
    <property type="evidence" value="ECO:0007669"/>
    <property type="project" value="UniProtKB-UniRule"/>
</dbReference>
<accession>A0A7G9Z597</accession>
<dbReference type="PROSITE" id="PS51379">
    <property type="entry name" value="4FE4S_FER_2"/>
    <property type="match status" value="3"/>
</dbReference>
<keyword evidence="3 10" id="KW-0004">4Fe-4S</keyword>
<dbReference type="InterPro" id="IPR017900">
    <property type="entry name" value="4Fe4S_Fe_S_CS"/>
</dbReference>
<comment type="cofactor">
    <cofactor evidence="1 10">
        <name>FAD</name>
        <dbReference type="ChEBI" id="CHEBI:57692"/>
    </cofactor>
</comment>
<proteinExistence type="inferred from homology"/>
<evidence type="ECO:0000256" key="5">
    <source>
        <dbReference type="ARBA" id="ARBA00022723"/>
    </source>
</evidence>
<evidence type="ECO:0000259" key="11">
    <source>
        <dbReference type="PROSITE" id="PS51379"/>
    </source>
</evidence>
<dbReference type="InterPro" id="IPR017896">
    <property type="entry name" value="4Fe4S_Fe-S-bd"/>
</dbReference>
<evidence type="ECO:0000256" key="1">
    <source>
        <dbReference type="ARBA" id="ARBA00001974"/>
    </source>
</evidence>
<evidence type="ECO:0000256" key="9">
    <source>
        <dbReference type="ARBA" id="ARBA00023014"/>
    </source>
</evidence>
<dbReference type="GO" id="GO:0046872">
    <property type="term" value="F:metal ion binding"/>
    <property type="evidence" value="ECO:0007669"/>
    <property type="project" value="UniProtKB-KW"/>
</dbReference>
<comment type="function">
    <text evidence="10">Part of a complex that catalyzes the reversible reduction of CoM-S-S-CoB to the thiol-coenzymes H-S-CoM (coenzyme M) and H-S-CoB (coenzyme B).</text>
</comment>
<keyword evidence="5 10" id="KW-0479">Metal-binding</keyword>
<comment type="cofactor">
    <cofactor evidence="10">
        <name>[4Fe-4S] cluster</name>
        <dbReference type="ChEBI" id="CHEBI:49883"/>
    </cofactor>
</comment>
<reference evidence="12" key="1">
    <citation type="submission" date="2020-06" db="EMBL/GenBank/DDBJ databases">
        <title>Unique genomic features of the anaerobic methanotrophic archaea.</title>
        <authorList>
            <person name="Chadwick G.L."/>
            <person name="Skennerton C.T."/>
            <person name="Laso-Perez R."/>
            <person name="Leu A.O."/>
            <person name="Speth D.R."/>
            <person name="Yu H."/>
            <person name="Morgan-Lang C."/>
            <person name="Hatzenpichler R."/>
            <person name="Goudeau D."/>
            <person name="Malmstrom R."/>
            <person name="Brazelton W.J."/>
            <person name="Woyke T."/>
            <person name="Hallam S.J."/>
            <person name="Tyson G.W."/>
            <person name="Wegener G."/>
            <person name="Boetius A."/>
            <person name="Orphan V."/>
        </authorList>
    </citation>
    <scope>NUCLEOTIDE SEQUENCE</scope>
</reference>
<dbReference type="PANTHER" id="PTHR43498">
    <property type="entry name" value="FERREDOXIN:COB-COM HETERODISULFIDE REDUCTASE SUBUNIT A"/>
    <property type="match status" value="1"/>
</dbReference>
<feature type="domain" description="4Fe-4S ferredoxin-type" evidence="11">
    <location>
        <begin position="615"/>
        <end position="644"/>
    </location>
</feature>
<evidence type="ECO:0000256" key="8">
    <source>
        <dbReference type="ARBA" id="ARBA00023004"/>
    </source>
</evidence>